<gene>
    <name evidence="1" type="ORF">BCY89_18995</name>
</gene>
<dbReference type="Proteomes" id="UP000286402">
    <property type="component" value="Unassembled WGS sequence"/>
</dbReference>
<evidence type="ECO:0008006" key="3">
    <source>
        <dbReference type="Google" id="ProtNLM"/>
    </source>
</evidence>
<dbReference type="InterPro" id="IPR025412">
    <property type="entry name" value="DUF4304"/>
</dbReference>
<proteinExistence type="predicted"/>
<protein>
    <recommendedName>
        <fullName evidence="3">DUF4304 domain-containing protein</fullName>
    </recommendedName>
</protein>
<dbReference type="RefSeq" id="WP_120336434.1">
    <property type="nucleotide sequence ID" value="NZ_CP070350.1"/>
</dbReference>
<dbReference type="Pfam" id="PF14137">
    <property type="entry name" value="DUF4304"/>
    <property type="match status" value="1"/>
</dbReference>
<sequence length="168" mass="19589">MNKIKFKQAIDQILLPHKFVRNKNTWILKSPEINKVISVYQSNYANTYYIDYGFIINNLELNDLNMHVFKRLGSSDYNEQIFINSVLSLNSSMSEHERVSQLKVIIEDRALSVLEKINTASDLSEYIQGFPNLNMIPLVVKNYFHLTNRKNVKIWVAKILSIFGFNKA</sequence>
<evidence type="ECO:0000313" key="1">
    <source>
        <dbReference type="EMBL" id="RKF31009.1"/>
    </source>
</evidence>
<dbReference type="AlphaFoldDB" id="A0A420FDK7"/>
<dbReference type="EMBL" id="MCAQ01000029">
    <property type="protein sequence ID" value="RKF31009.1"/>
    <property type="molecule type" value="Genomic_DNA"/>
</dbReference>
<name>A0A420FDK7_9SPHI</name>
<accession>A0A420FDK7</accession>
<evidence type="ECO:0000313" key="2">
    <source>
        <dbReference type="Proteomes" id="UP000286402"/>
    </source>
</evidence>
<organism evidence="1 2">
    <name type="scientific">Sphingobacterium siyangense</name>
    <dbReference type="NCBI Taxonomy" id="459529"/>
    <lineage>
        <taxon>Bacteria</taxon>
        <taxon>Pseudomonadati</taxon>
        <taxon>Bacteroidota</taxon>
        <taxon>Sphingobacteriia</taxon>
        <taxon>Sphingobacteriales</taxon>
        <taxon>Sphingobacteriaceae</taxon>
        <taxon>Sphingobacterium</taxon>
    </lineage>
</organism>
<reference evidence="1 2" key="1">
    <citation type="submission" date="2016-07" db="EMBL/GenBank/DDBJ databases">
        <title>Genome analysis of Sphingobacterium siyangense T12B17.</title>
        <authorList>
            <person name="Xu D."/>
            <person name="Su Y."/>
            <person name="Zheng S."/>
        </authorList>
    </citation>
    <scope>NUCLEOTIDE SEQUENCE [LARGE SCALE GENOMIC DNA]</scope>
    <source>
        <strain evidence="1 2">T12B17</strain>
    </source>
</reference>
<keyword evidence="2" id="KW-1185">Reference proteome</keyword>
<comment type="caution">
    <text evidence="1">The sequence shown here is derived from an EMBL/GenBank/DDBJ whole genome shotgun (WGS) entry which is preliminary data.</text>
</comment>